<dbReference type="Ensembl" id="ENSFTIT00000011433.1">
    <property type="protein sequence ID" value="ENSFTIP00000010956.1"/>
    <property type="gene ID" value="ENSFTIG00000007341.1"/>
</dbReference>
<keyword evidence="5" id="KW-0663">Pyridoxal phosphate</keyword>
<reference evidence="11" key="2">
    <citation type="submission" date="2025-09" db="UniProtKB">
        <authorList>
            <consortium name="Ensembl"/>
        </authorList>
    </citation>
    <scope>IDENTIFICATION</scope>
</reference>
<keyword evidence="12" id="KW-1185">Reference proteome</keyword>
<dbReference type="InterPro" id="IPR015424">
    <property type="entry name" value="PyrdxlP-dep_Trfase"/>
</dbReference>
<dbReference type="AlphaFoldDB" id="A0A8C4XNX8"/>
<dbReference type="Gene3D" id="1.10.287.1970">
    <property type="match status" value="1"/>
</dbReference>
<evidence type="ECO:0000256" key="6">
    <source>
        <dbReference type="ARBA" id="ARBA00025708"/>
    </source>
</evidence>
<dbReference type="InterPro" id="IPR045088">
    <property type="entry name" value="ALAT1/2-like"/>
</dbReference>
<comment type="catalytic activity">
    <reaction evidence="9">
        <text>L-alanine + 2-oxoglutarate = pyruvate + L-glutamate</text>
        <dbReference type="Rhea" id="RHEA:19453"/>
        <dbReference type="ChEBI" id="CHEBI:15361"/>
        <dbReference type="ChEBI" id="CHEBI:16810"/>
        <dbReference type="ChEBI" id="CHEBI:29985"/>
        <dbReference type="ChEBI" id="CHEBI:57972"/>
        <dbReference type="EC" id="2.6.1.2"/>
    </reaction>
</comment>
<dbReference type="SUPFAM" id="SSF53383">
    <property type="entry name" value="PLP-dependent transferases"/>
    <property type="match status" value="1"/>
</dbReference>
<keyword evidence="4" id="KW-0808">Transferase</keyword>
<evidence type="ECO:0000313" key="11">
    <source>
        <dbReference type="Ensembl" id="ENSFTIP00000010956.1"/>
    </source>
</evidence>
<dbReference type="InterPro" id="IPR015421">
    <property type="entry name" value="PyrdxlP-dep_Trfase_major"/>
</dbReference>
<sequence>MGGVAAICAYPALLDAECMPADTKQRARQILQHLQGGSPGSYNLEYVTDTVAKKVARYLEQRDNGIPSDPHCIVPCSGTASDVVSLVVDERAAQPTGVLVPVPGPPLHAAAAGLAGAVAVPYPLAEEQGWAVAGEALRQVLRQARVRCHPKPAEHGGHHPAGG</sequence>
<dbReference type="Gene3D" id="3.40.640.10">
    <property type="entry name" value="Type I PLP-dependent aspartate aminotransferase-like (Major domain)"/>
    <property type="match status" value="1"/>
</dbReference>
<protein>
    <recommendedName>
        <fullName evidence="8">alanine transaminase</fullName>
        <ecNumber evidence="8">2.6.1.2</ecNumber>
    </recommendedName>
</protein>
<comment type="similarity">
    <text evidence="7">Belongs to the class-I pyridoxal-phosphate-dependent aminotransferase family. Alanine aminotransferase subfamily.</text>
</comment>
<evidence type="ECO:0000256" key="4">
    <source>
        <dbReference type="ARBA" id="ARBA00022679"/>
    </source>
</evidence>
<evidence type="ECO:0000256" key="8">
    <source>
        <dbReference type="ARBA" id="ARBA00026106"/>
    </source>
</evidence>
<proteinExistence type="inferred from homology"/>
<dbReference type="Proteomes" id="UP000694562">
    <property type="component" value="Unplaced"/>
</dbReference>
<dbReference type="GO" id="GO:0030170">
    <property type="term" value="F:pyridoxal phosphate binding"/>
    <property type="evidence" value="ECO:0007669"/>
    <property type="project" value="InterPro"/>
</dbReference>
<dbReference type="UniPathway" id="UPA00528">
    <property type="reaction ID" value="UER00586"/>
</dbReference>
<evidence type="ECO:0000256" key="3">
    <source>
        <dbReference type="ARBA" id="ARBA00022576"/>
    </source>
</evidence>
<evidence type="ECO:0000256" key="7">
    <source>
        <dbReference type="ARBA" id="ARBA00025785"/>
    </source>
</evidence>
<evidence type="ECO:0000259" key="10">
    <source>
        <dbReference type="Pfam" id="PF00155"/>
    </source>
</evidence>
<dbReference type="PANTHER" id="PTHR11751">
    <property type="entry name" value="ALANINE AMINOTRANSFERASE"/>
    <property type="match status" value="1"/>
</dbReference>
<reference evidence="11" key="1">
    <citation type="submission" date="2025-08" db="UniProtKB">
        <authorList>
            <consortium name="Ensembl"/>
        </authorList>
    </citation>
    <scope>IDENTIFICATION</scope>
</reference>
<feature type="domain" description="Aminotransferase class I/classII large" evidence="10">
    <location>
        <begin position="25"/>
        <end position="145"/>
    </location>
</feature>
<keyword evidence="3" id="KW-0032">Aminotransferase</keyword>
<dbReference type="PANTHER" id="PTHR11751:SF308">
    <property type="entry name" value="ALANINE AMINOTRANSFERASE 1"/>
    <property type="match status" value="1"/>
</dbReference>
<comment type="pathway">
    <text evidence="6">Amino-acid degradation; L-alanine degradation via transaminase pathway; pyruvate from L-alanine: step 1/1.</text>
</comment>
<evidence type="ECO:0000313" key="12">
    <source>
        <dbReference type="Proteomes" id="UP000694562"/>
    </source>
</evidence>
<name>A0A8C4XNX8_FALTI</name>
<dbReference type="Pfam" id="PF00155">
    <property type="entry name" value="Aminotran_1_2"/>
    <property type="match status" value="1"/>
</dbReference>
<evidence type="ECO:0000256" key="5">
    <source>
        <dbReference type="ARBA" id="ARBA00022898"/>
    </source>
</evidence>
<dbReference type="OMA" id="CAYPRIL"/>
<evidence type="ECO:0000256" key="2">
    <source>
        <dbReference type="ARBA" id="ARBA00011738"/>
    </source>
</evidence>
<evidence type="ECO:0000256" key="1">
    <source>
        <dbReference type="ARBA" id="ARBA00001933"/>
    </source>
</evidence>
<evidence type="ECO:0000256" key="9">
    <source>
        <dbReference type="ARBA" id="ARBA00047412"/>
    </source>
</evidence>
<comment type="subunit">
    <text evidence="2">Homodimer.</text>
</comment>
<organism evidence="11 12">
    <name type="scientific">Falco tinnunculus</name>
    <name type="common">Common kestrel</name>
    <dbReference type="NCBI Taxonomy" id="100819"/>
    <lineage>
        <taxon>Eukaryota</taxon>
        <taxon>Metazoa</taxon>
        <taxon>Chordata</taxon>
        <taxon>Craniata</taxon>
        <taxon>Vertebrata</taxon>
        <taxon>Euteleostomi</taxon>
        <taxon>Archelosauria</taxon>
        <taxon>Archosauria</taxon>
        <taxon>Dinosauria</taxon>
        <taxon>Saurischia</taxon>
        <taxon>Theropoda</taxon>
        <taxon>Coelurosauria</taxon>
        <taxon>Aves</taxon>
        <taxon>Neognathae</taxon>
        <taxon>Neoaves</taxon>
        <taxon>Telluraves</taxon>
        <taxon>Australaves</taxon>
        <taxon>Falconiformes</taxon>
        <taxon>Falconidae</taxon>
        <taxon>Falco</taxon>
    </lineage>
</organism>
<dbReference type="GO" id="GO:0042853">
    <property type="term" value="P:L-alanine catabolic process"/>
    <property type="evidence" value="ECO:0007669"/>
    <property type="project" value="UniProtKB-UniPathway"/>
</dbReference>
<accession>A0A8C4XNX8</accession>
<dbReference type="GO" id="GO:0004021">
    <property type="term" value="F:L-alanine:2-oxoglutarate aminotransferase activity"/>
    <property type="evidence" value="ECO:0007669"/>
    <property type="project" value="UniProtKB-EC"/>
</dbReference>
<dbReference type="InterPro" id="IPR004839">
    <property type="entry name" value="Aminotransferase_I/II_large"/>
</dbReference>
<dbReference type="EC" id="2.6.1.2" evidence="8"/>
<comment type="cofactor">
    <cofactor evidence="1">
        <name>pyridoxal 5'-phosphate</name>
        <dbReference type="ChEBI" id="CHEBI:597326"/>
    </cofactor>
</comment>